<dbReference type="AlphaFoldDB" id="A0A9D1TX08"/>
<evidence type="ECO:0000313" key="1">
    <source>
        <dbReference type="EMBL" id="HIW09871.1"/>
    </source>
</evidence>
<dbReference type="SUPFAM" id="SSF74650">
    <property type="entry name" value="Galactose mutarotase-like"/>
    <property type="match status" value="1"/>
</dbReference>
<gene>
    <name evidence="1" type="ORF">H9888_00060</name>
</gene>
<dbReference type="GO" id="GO:0003824">
    <property type="term" value="F:catalytic activity"/>
    <property type="evidence" value="ECO:0007669"/>
    <property type="project" value="InterPro"/>
</dbReference>
<proteinExistence type="predicted"/>
<reference evidence="1" key="2">
    <citation type="submission" date="2021-04" db="EMBL/GenBank/DDBJ databases">
        <authorList>
            <person name="Gilroy R."/>
        </authorList>
    </citation>
    <scope>NUCLEOTIDE SEQUENCE</scope>
    <source>
        <strain evidence="1">ChiBcec15-1070</strain>
    </source>
</reference>
<dbReference type="PROSITE" id="PS51257">
    <property type="entry name" value="PROKAR_LIPOPROTEIN"/>
    <property type="match status" value="1"/>
</dbReference>
<dbReference type="EMBL" id="DXHL01000001">
    <property type="protein sequence ID" value="HIW09871.1"/>
    <property type="molecule type" value="Genomic_DNA"/>
</dbReference>
<dbReference type="GO" id="GO:0005975">
    <property type="term" value="P:carbohydrate metabolic process"/>
    <property type="evidence" value="ECO:0007669"/>
    <property type="project" value="InterPro"/>
</dbReference>
<sequence length="376" mass="41968">MMEMKKIVWLWSALMLTACGTRVEVSNPLDMARDNETVEVPWTDVQERLPKATPENIVVLSPDGEQQPSQVLYNGGTEPQVLIFQATVAGNASKTYRLRVGEREDYPSLVYGRAVPERMDDFAWENNLMAYRVYGPALEATGEISNGIDIWLKRTDSLIINKWYSGGYNYHIDSGEGLDCYKVGRTLGAGAMAPYEGRKLWLGNNYVSCRVLDCGPIRVSFELDYAPFAVDSVMVRERRMITLDAHARFNRITELYTGDFERMPVAAGVVLRGPGGRVLDILNKPITMVGYWEPLNTDNGTDNGHTTIGLVFPCEIKVETRLGHLLASTTVEEGVPFTYLMGAGWSRADVPTGEVMSQLIFDQSLKSAHPLQVRVK</sequence>
<dbReference type="GO" id="GO:0030246">
    <property type="term" value="F:carbohydrate binding"/>
    <property type="evidence" value="ECO:0007669"/>
    <property type="project" value="InterPro"/>
</dbReference>
<dbReference type="InterPro" id="IPR011013">
    <property type="entry name" value="Gal_mutarotase_sf_dom"/>
</dbReference>
<comment type="caution">
    <text evidence="1">The sequence shown here is derived from an EMBL/GenBank/DDBJ whole genome shotgun (WGS) entry which is preliminary data.</text>
</comment>
<accession>A0A9D1TX08</accession>
<organism evidence="1 2">
    <name type="scientific">Candidatus Rikenella faecigallinarum</name>
    <dbReference type="NCBI Taxonomy" id="2838745"/>
    <lineage>
        <taxon>Bacteria</taxon>
        <taxon>Pseudomonadati</taxon>
        <taxon>Bacteroidota</taxon>
        <taxon>Bacteroidia</taxon>
        <taxon>Bacteroidales</taxon>
        <taxon>Rikenellaceae</taxon>
        <taxon>Rikenella</taxon>
    </lineage>
</organism>
<evidence type="ECO:0000313" key="2">
    <source>
        <dbReference type="Proteomes" id="UP000823926"/>
    </source>
</evidence>
<dbReference type="Pfam" id="PF16153">
    <property type="entry name" value="DUF4861"/>
    <property type="match status" value="1"/>
</dbReference>
<dbReference type="Proteomes" id="UP000823926">
    <property type="component" value="Unassembled WGS sequence"/>
</dbReference>
<name>A0A9D1TX08_9BACT</name>
<reference evidence="1" key="1">
    <citation type="journal article" date="2021" name="PeerJ">
        <title>Extensive microbial diversity within the chicken gut microbiome revealed by metagenomics and culture.</title>
        <authorList>
            <person name="Gilroy R."/>
            <person name="Ravi A."/>
            <person name="Getino M."/>
            <person name="Pursley I."/>
            <person name="Horton D.L."/>
            <person name="Alikhan N.F."/>
            <person name="Baker D."/>
            <person name="Gharbi K."/>
            <person name="Hall N."/>
            <person name="Watson M."/>
            <person name="Adriaenssens E.M."/>
            <person name="Foster-Nyarko E."/>
            <person name="Jarju S."/>
            <person name="Secka A."/>
            <person name="Antonio M."/>
            <person name="Oren A."/>
            <person name="Chaudhuri R.R."/>
            <person name="La Ragione R."/>
            <person name="Hildebrand F."/>
            <person name="Pallen M.J."/>
        </authorList>
    </citation>
    <scope>NUCLEOTIDE SEQUENCE</scope>
    <source>
        <strain evidence="1">ChiBcec15-1070</strain>
    </source>
</reference>
<dbReference type="InterPro" id="IPR032342">
    <property type="entry name" value="DUF4861"/>
</dbReference>
<protein>
    <submittedName>
        <fullName evidence="1">DUF4861 domain-containing protein</fullName>
    </submittedName>
</protein>